<comment type="caution">
    <text evidence="10">The sequence shown here is derived from an EMBL/GenBank/DDBJ whole genome shotgun (WGS) entry which is preliminary data.</text>
</comment>
<evidence type="ECO:0000256" key="2">
    <source>
        <dbReference type="ARBA" id="ARBA00007613"/>
    </source>
</evidence>
<organism evidence="10 11">
    <name type="scientific">Sphingobium rhizovicinum</name>
    <dbReference type="NCBI Taxonomy" id="432308"/>
    <lineage>
        <taxon>Bacteria</taxon>
        <taxon>Pseudomonadati</taxon>
        <taxon>Pseudomonadota</taxon>
        <taxon>Alphaproteobacteria</taxon>
        <taxon>Sphingomonadales</taxon>
        <taxon>Sphingomonadaceae</taxon>
        <taxon>Sphingobium</taxon>
    </lineage>
</organism>
<comment type="subcellular location">
    <subcellularLocation>
        <location evidence="1">Cell outer membrane</location>
    </subcellularLocation>
</comment>
<evidence type="ECO:0000256" key="9">
    <source>
        <dbReference type="SAM" id="SignalP"/>
    </source>
</evidence>
<accession>A0ABV7NFD5</accession>
<evidence type="ECO:0000256" key="1">
    <source>
        <dbReference type="ARBA" id="ARBA00004442"/>
    </source>
</evidence>
<evidence type="ECO:0000256" key="7">
    <source>
        <dbReference type="ARBA" id="ARBA00023237"/>
    </source>
</evidence>
<evidence type="ECO:0000256" key="6">
    <source>
        <dbReference type="ARBA" id="ARBA00023136"/>
    </source>
</evidence>
<keyword evidence="3" id="KW-0813">Transport</keyword>
<sequence>MTGMETCFHGGKFCLLAFGAMLTMSASASAEAVASPADRVTLEEAAREAVAWHPVLSEVAGELRARGTEVDVARAGYSPQISAGIATGFDSRLTGDWRPRPQINASQMIYDFGKVSSAVDSAWAGVRIGQAQLLRAVDDLVRDTGYAMIEVQRGEALHKIALEQLDRVRAISDLVDSRMTKGAATQSDGLQALARVEAVMATLSQIEAVRRRWSSNLAFLLGRPAPAGTVDRDVPGWLMAACRQPSIDWKDVPAVMAAEARKNQAAADLRRSKADQLPTISIGGTGTIDVSDPLSDRRSAYTIGLNVTSNVFGGGISKARVRGAEYALDAAQAATDRVRNETAQRLSEAQQQIESLNALLKTLSSREGNMSETGKLYRMQYLEMGTRTLVDLLNAEQEYQQVRIEAANTVHDLRRLELDCLYSSGRVRSAFHLTGMVVRGVTL</sequence>
<dbReference type="Pfam" id="PF02321">
    <property type="entry name" value="OEP"/>
    <property type="match status" value="2"/>
</dbReference>
<dbReference type="PANTHER" id="PTHR30026:SF22">
    <property type="entry name" value="OUTER MEMBRANE EFFLUX PROTEIN"/>
    <property type="match status" value="1"/>
</dbReference>
<keyword evidence="11" id="KW-1185">Reference proteome</keyword>
<gene>
    <name evidence="10" type="ORF">ACFOKF_11065</name>
</gene>
<dbReference type="Gene3D" id="1.20.1600.10">
    <property type="entry name" value="Outer membrane efflux proteins (OEP)"/>
    <property type="match status" value="1"/>
</dbReference>
<dbReference type="Proteomes" id="UP001595681">
    <property type="component" value="Unassembled WGS sequence"/>
</dbReference>
<evidence type="ECO:0000256" key="4">
    <source>
        <dbReference type="ARBA" id="ARBA00022452"/>
    </source>
</evidence>
<dbReference type="PANTHER" id="PTHR30026">
    <property type="entry name" value="OUTER MEMBRANE PROTEIN TOLC"/>
    <property type="match status" value="1"/>
</dbReference>
<name>A0ABV7NFD5_9SPHN</name>
<dbReference type="RefSeq" id="WP_380795646.1">
    <property type="nucleotide sequence ID" value="NZ_JBHRVU010000004.1"/>
</dbReference>
<dbReference type="InterPro" id="IPR051906">
    <property type="entry name" value="TolC-like"/>
</dbReference>
<dbReference type="EMBL" id="JBHRVU010000004">
    <property type="protein sequence ID" value="MFC3441715.1"/>
    <property type="molecule type" value="Genomic_DNA"/>
</dbReference>
<comment type="similarity">
    <text evidence="2">Belongs to the outer membrane factor (OMF) (TC 1.B.17) family.</text>
</comment>
<feature type="coiled-coil region" evidence="8">
    <location>
        <begin position="339"/>
        <end position="366"/>
    </location>
</feature>
<keyword evidence="9" id="KW-0732">Signal</keyword>
<evidence type="ECO:0000256" key="3">
    <source>
        <dbReference type="ARBA" id="ARBA00022448"/>
    </source>
</evidence>
<feature type="chain" id="PRO_5046594984" evidence="9">
    <location>
        <begin position="31"/>
        <end position="443"/>
    </location>
</feature>
<keyword evidence="5" id="KW-0812">Transmembrane</keyword>
<reference evidence="11" key="1">
    <citation type="journal article" date="2019" name="Int. J. Syst. Evol. Microbiol.">
        <title>The Global Catalogue of Microorganisms (GCM) 10K type strain sequencing project: providing services to taxonomists for standard genome sequencing and annotation.</title>
        <authorList>
            <consortium name="The Broad Institute Genomics Platform"/>
            <consortium name="The Broad Institute Genome Sequencing Center for Infectious Disease"/>
            <person name="Wu L."/>
            <person name="Ma J."/>
        </authorList>
    </citation>
    <scope>NUCLEOTIDE SEQUENCE [LARGE SCALE GENOMIC DNA]</scope>
    <source>
        <strain evidence="11">CCM 7491</strain>
    </source>
</reference>
<proteinExistence type="inferred from homology"/>
<dbReference type="SUPFAM" id="SSF56954">
    <property type="entry name" value="Outer membrane efflux proteins (OEP)"/>
    <property type="match status" value="1"/>
</dbReference>
<keyword evidence="7" id="KW-0998">Cell outer membrane</keyword>
<keyword evidence="6" id="KW-0472">Membrane</keyword>
<feature type="signal peptide" evidence="9">
    <location>
        <begin position="1"/>
        <end position="30"/>
    </location>
</feature>
<evidence type="ECO:0000256" key="8">
    <source>
        <dbReference type="SAM" id="Coils"/>
    </source>
</evidence>
<evidence type="ECO:0000256" key="5">
    <source>
        <dbReference type="ARBA" id="ARBA00022692"/>
    </source>
</evidence>
<protein>
    <submittedName>
        <fullName evidence="10">TolC family protein</fullName>
    </submittedName>
</protein>
<evidence type="ECO:0000313" key="10">
    <source>
        <dbReference type="EMBL" id="MFC3441715.1"/>
    </source>
</evidence>
<dbReference type="InterPro" id="IPR003423">
    <property type="entry name" value="OMP_efflux"/>
</dbReference>
<evidence type="ECO:0000313" key="11">
    <source>
        <dbReference type="Proteomes" id="UP001595681"/>
    </source>
</evidence>
<keyword evidence="8" id="KW-0175">Coiled coil</keyword>
<keyword evidence="4" id="KW-1134">Transmembrane beta strand</keyword>